<dbReference type="InterPro" id="IPR023213">
    <property type="entry name" value="CAT-like_dom_sf"/>
</dbReference>
<comment type="caution">
    <text evidence="6">The sequence shown here is derived from an EMBL/GenBank/DDBJ whole genome shotgun (WGS) entry which is preliminary data.</text>
</comment>
<dbReference type="InterPro" id="IPR000873">
    <property type="entry name" value="AMP-dep_synth/lig_dom"/>
</dbReference>
<dbReference type="InterPro" id="IPR045851">
    <property type="entry name" value="AMP-bd_C_sf"/>
</dbReference>
<dbReference type="NCBIfam" id="NF003417">
    <property type="entry name" value="PRK04813.1"/>
    <property type="match status" value="5"/>
</dbReference>
<dbReference type="EMBL" id="JAJGCB010000004">
    <property type="protein sequence ID" value="KAJ8993076.1"/>
    <property type="molecule type" value="Genomic_DNA"/>
</dbReference>
<dbReference type="Proteomes" id="UP001161757">
    <property type="component" value="Unassembled WGS sequence"/>
</dbReference>
<dbReference type="PANTHER" id="PTHR45527:SF1">
    <property type="entry name" value="FATTY ACID SYNTHASE"/>
    <property type="match status" value="1"/>
</dbReference>
<dbReference type="Pfam" id="PF00668">
    <property type="entry name" value="Condensation"/>
    <property type="match status" value="5"/>
</dbReference>
<keyword evidence="1" id="KW-0596">Phosphopantetheine</keyword>
<dbReference type="InterPro" id="IPR006162">
    <property type="entry name" value="Ppantetheine_attach_site"/>
</dbReference>
<dbReference type="PROSITE" id="PS00012">
    <property type="entry name" value="PHOSPHOPANTETHEINE"/>
    <property type="match status" value="4"/>
</dbReference>
<dbReference type="FunFam" id="3.30.559.30:FF:000003">
    <property type="entry name" value="Nonribosomal peptide synthase SidD"/>
    <property type="match status" value="3"/>
</dbReference>
<evidence type="ECO:0000256" key="4">
    <source>
        <dbReference type="SAM" id="MobiDB-lite"/>
    </source>
</evidence>
<feature type="domain" description="Carrier" evidence="5">
    <location>
        <begin position="3072"/>
        <end position="3148"/>
    </location>
</feature>
<dbReference type="Pfam" id="PF00501">
    <property type="entry name" value="AMP-binding"/>
    <property type="match status" value="5"/>
</dbReference>
<dbReference type="GO" id="GO:0043041">
    <property type="term" value="P:amino acid activation for nonribosomal peptide biosynthetic process"/>
    <property type="evidence" value="ECO:0007669"/>
    <property type="project" value="TreeGrafter"/>
</dbReference>
<dbReference type="InterPro" id="IPR036736">
    <property type="entry name" value="ACP-like_sf"/>
</dbReference>
<dbReference type="Gene3D" id="1.10.1200.10">
    <property type="entry name" value="ACP-like"/>
    <property type="match status" value="5"/>
</dbReference>
<dbReference type="GO" id="GO:0031177">
    <property type="term" value="F:phosphopantetheine binding"/>
    <property type="evidence" value="ECO:0007669"/>
    <property type="project" value="InterPro"/>
</dbReference>
<dbReference type="Pfam" id="PF00550">
    <property type="entry name" value="PP-binding"/>
    <property type="match status" value="5"/>
</dbReference>
<dbReference type="Gene3D" id="3.30.559.30">
    <property type="entry name" value="Nonribosomal peptide synthetase, condensation domain"/>
    <property type="match status" value="6"/>
</dbReference>
<dbReference type="SUPFAM" id="SSF56801">
    <property type="entry name" value="Acetyl-CoA synthetase-like"/>
    <property type="match status" value="5"/>
</dbReference>
<feature type="domain" description="Carrier" evidence="5">
    <location>
        <begin position="1977"/>
        <end position="2053"/>
    </location>
</feature>
<dbReference type="SUPFAM" id="SSF52777">
    <property type="entry name" value="CoA-dependent acyltransferases"/>
    <property type="match status" value="11"/>
</dbReference>
<evidence type="ECO:0000313" key="6">
    <source>
        <dbReference type="EMBL" id="KAJ8993076.1"/>
    </source>
</evidence>
<gene>
    <name evidence="6" type="ORF">HRR80_003113</name>
</gene>
<dbReference type="FunFam" id="3.30.300.30:FF:000015">
    <property type="entry name" value="Nonribosomal peptide synthase SidD"/>
    <property type="match status" value="5"/>
</dbReference>
<sequence length="5812" mass="636783">MAPAMFLSPAEWVLESDILESATNLSRLPAGNAVEAEVIEQLAAVTAARDASKLGVEIEVASASSISSQLMSDEVGDTETPEDAISFSDDTPCEKDVDGVSAEIGAERFWREFLREPPPAGFPSGSTHVSAANRELGVARQVQLQASGEGPRLQDIETIACAAWALLLARYTALASEVIWGFGSNARLPLQHQIRPTLPLRISVPSNISVSDYLQNVEQLQVSVLQNGNIGEQAIARLSEDALAACGYQTSILFSPFADTLPNDHNVWKSRALVFTVTDVAENSCRVSARFDEESLSLPQVDRIVAQLGHVMRTLSSKSNQDLQLSQLELCSAEDMAQIAAWNPVVPSVHNALLHDMVRKTSDRLGDQLAIEAWDGVMSFNQLQSASDKLAHYLGTRGIGAGSRIPLAFSRSLLVPIVQLAVLKAGAAYIGIDPSHPVTRLQKIFHAAEVSTVIASPEWTSKFTPCVENVLEISHSLLKSLPEVTPTRLPSVSPEDTAVIIFTSGSTGTPKGIIMRHRDFASAIIAHSASMQIPERSRVLQFSSYTFDHSMYEILTTLIGAGIVCIPSEEQRMNNITGVMQEMKINFIYATPTVAQLLKPGDLPDLETLYLGGEAIPQSLLDEWLPLKRVIAGYGPTEAGMCGYGQFAPGDAPNTLHTAQGGLMWVVDPNNYNQLAPVGTVGELLAEGPMVASGYLNDPKKTAETFVATPAWRSLFPAASDPAAQKYYLTGDYAQYNLDGTYKFIGRIDTQVKVRGQRIELGDIEDQLRSCLPPDTAFCAEVVNLADGGNTPNIAAFISLATSSTVSSHGDVLATSAADVERFEALVAGLEDRLAENLPPYMIPNILIPLRTELPLTASGKLDRKRLRGFASRLTTRDLNATRRHVTARPITTPAEQKLRDLWATVLKLDDIETIDASSHFFRMGGDSISAMRLAVLGRQANISLNVSDILSHPTLFDMARACRAMEGVENDEFVPFALLGSEAESARDIAAAKCGIDAANIEDILPCTPLQEGLFALSIRHQGTYVLQKAYPLLGTIDIDRFTKAWNEVALHTASCLRTRIFESAQLQMLQVIVEEDLEWRHVNIGLNEYLQQDFEVSMGLNDRLARFAIVQDPEKGPVFVLTIHHAIHDAWSLDLLLDEVARVYAGSRPRPGVSFSGFLHHISLDHDFIKSEWSRELDSSPITDFPSVPIGHMANPKGFLTLTFELPRAQCSLSSLSYPDAIKARAAWALVLSSYAGSEDVVFASVSNGRGAPVSGIDKLIAPTLATVPARVKIPKEKDLRALFDDIQVQTAKLIRIEQYGMQNIQRLGEGARAACAVQNLFMVELERENGERGDLHFQELQAHNGTAFHTFAFGIRCGIAGSAFTLSANWDEDLLSAEFVQRLLHQLHYVMTRVFTEDIAIPIKQIRSLSPEDIATIARWNSSPPRREERCLHQLFHETALKYPQLTAVTAWDGQVNYEQLDQFSTRLAASILNLRDDFAPGDLVVLCFEKSVWTIVSLLAVMKAGGATLLLDPTIPEHRAASILQQASPRLVLSSPQQCDRFDADEAFNLEVIDIGLIATLDDASYLDLPVTSPNKTAFLTFTSGSTGEPKGVVISHRAACSSILAMCEVLDMNENSRLIQFASFAFDAFYGELFAALLSGARLCVITDDDRSNRLSQFIQDEQVNCAFLTPTVGAQLNPDDLPSIKLMAMGGERMTHDCVRVWASRINLVNVYGPSETTIMCSANPKFTSTQSLGNVGRAVGSRLWITDKEDPDSLAPVGVIGEVLAEGPTLATGYLNKPTLTAEVFIHNPIWSVSGPLSDLFDGLDRRFYRTGDLARYNPDGSFEIMGRADTQLKIRGQRVETGEVETQLRKHLPQLELAVEGIKGSATDNDILLVAFIARPLTENVPAPVPAIANTDEDKAWLMSQIEGLENQLSMSLPSYMIPSVFLPVTQLPYTGTSKTDRKKLRQMAAELSIEELLAFHRKEANRRAPSTRAEQQLHDLWAAVLNIPAQEISADDSFFRIGGDSIVAMKLVAAAGEAGFRLKVQDIFQNPVLADMAKVVEAGFDTQDSNLLPFELVPAVNLSVEAAIEQAASTCEVDRADIEDIYPATPLQNALMALSAKNPGTYLGQMTMTLATGIERDRWCTAWDVVCKRSPILRTRFFYTNSGRLMQAVLKYSPKWQTSSNLHDYLQRDKTNPVTVGSPLCRYALIDDEIGNQPTYFVLTLHRSAYDAWSLLRLFEDVEKVYLGEELGTDTVVGFNSFSSLFLRMDEGSCVSFWKEQMTDAPIMSYPRLPSLSYQPAASAHHRSTIRTGRNVSDYTDATIIRAAWALLLARYSDDTNDVVFGASLNGRSADIPGITSIIGPTTAVVPVRVKMDKDNQTVDDLLAAIQRQATEMMDFEQYGVYNVSRLSPQIKQACDFQTLLMIQPESESTTAATAGALGLQLVDEDVGPFHTFAISVEAVVGRETIGLTVEYDPKIFQPIEVQRLSAQLEQLLLHLHEPQVLQSKIANLNFISPLDAAQLKVWNPQPPPLQTTCVHALFEESVKQHPSNPAVRSWEGELSYREVDNLAAALAVQLRQRGVRPGLLVPLVFEKSIYTIVTMIGVIKAGGACVALDPAHPLERLRGLVADVQGDLVISSGKWADKASSLSHNLLVVDDHLIATLRVEQAADTSRPSGANPTALDTAFILFTSGSTGKPKAINITHSSFSSSIRGHAEVLRYGGPGSNNLQFTAYTSDVSIGEIFTSLAVGACVCVPSDSERMNGLSAAMERMGVNWAFLTPSVASLLNPAEVPTLKTLLFGGETATPHNVSTWAPQVYLINSFGPAECSIWTHCEPGIDAHASGHNIGFGIGCNTWIVDPDDHNKLAPIGTIGELIVEGPNVADGYLNNPEKTQAAFISAPSWLPKDRPTGKLYKMGDLVRYLPDGKVHYAGRRDTQVKLRGQRIEMGEIEHQLRLSMPNVTEVAVEMVRPSEGTAPPMLVAFLGVLPTEQCGKATSDTLPEIVTSDHDRQLYNNAMEGIYEKLENVLPRHMIPSAYLPLRLMPFTASAKTDRGKLQKLARSMSVEELSKYSSASSQLVSAPTTDMERTLQTVWAQLLNIDSATFGRENDFFRLGGDSITAMRLVAMLRQNKLELSVDTVFKNSVLADMALAAKPLQQDSDEVLRFELVDDVSSLRKEAAKACKVDDDQIEDLYPATALQEGLLALSQKEQSSYMAQFAFQIPDHIDMNRLRAAWEMTYQQVPILRTRLFPSQSQGMMQAVVKTKLLWREDRDKAKYLADDRALGMTTGQPLSRFAIVEGRILVFSAHHAVYDGWSVQPIYRRVEEIYHGLATKQPVYFNRFIKYLQSIDRNAVEEFWRKQLQGSPPAVFPPQTPGAEFQEAVLSIQVNFNKREGTGVTGATLVRTALALVLGQYSDLDDVVYGCTQSGRAAPLPEIAEIAGPTLATTPVRVSFAQDMKIAQLLQQVQQQSFDIIPYEHTGLQNIQKVSEDAKIACSFKALLVIQNPEDDFNKSHATFLGCPTANKDFFKPFHTYPFVLQCTFNPQGYLLDLNHDSAALPPAQARRLLEHFVHLVEQLDVPDEDRLVRDLDLTVPGDLSDIARFNGDMVEPVDKCLHELFQSVAVTQPNAPAITAWDGDLTYDQLDELSSKLASELIAEGVTTGSIVPICMEKSIWAVVSMIAILKAGAAYCPLDSKHPAERLRECIGDTEAIMVLGSPATVGLFADFACKTVSVSSSFVHSLPTRENGLDSVMVTPDHTAYCFFTSGSSGKPKGVLTSHRAISTSISQHGAFGFQKSSRALQFSAYTFDISIVEIFSTLANGGCICTPSESQRLDTLVEAMNEMAVTIAILTPSFAKAVKPTDVPHLKMLVLGAEPIRKDLIEEWAGKVHLLNAYGVTEAAVCNMVTEVDSPDFSPHTIGKALGSVSWIVNPNNHNRLVPVGITGELAIEGPILASGYLKDPAKTAAAFIENPTFLDSFHRQKPSRIYLTGDLVKYKSTGLIDFIGRKDTQIKLRGLRIELGEIEYQVRVALGPQPDIAAEVVTPGGRLDQPTIALFLRYPPTNKEDPNTNDGLLVSEVSTQLQNHIATLYDDLQKTLPSYMIPTICFFLATMPMLSSGKIDRKILKKLAIDHDFHLSIKDSSVGHKLVPPTTEAEFRLQALWASTLSVEADLIGKNSSFFRLGGDSLTAVKLVSAARAENIGLTVAKIFDNPTLEEMASAATKTAFGAVVRSPPAFSLVKSEDISVLLQEVAQQANLAIHEIEDVYPTTPLQEGMMVASLQDVGTYNAHFVYGLAGSVDMAKFRLAWLDAISRCQTMRTRIVHTDSAGFLQVVAKAPLEIKRIPGTDVEAYKRSVEVMGLGKALYAMAILGEEQEGEDAVRYLVLTMHHAGYDGWSVTNIWRAVQEAYFDMPQSPILGVNHLIRYLGEQTEEANLEFWRNYLDGSKPPAFPPLPQVGYRSVADSELTTNIKFVKTANSDTTTATLLQAAWGLLMSLHEGSQDVTFGVVVSGRTTPVAGIENMIGSAIANFPFRVQHDPAATVSEYLNSIKTNSTDIIPYMQFGFQNIRKASPDAKAASALRTLLVFQAGGASSLDMTIERMGITPQPVKVAGLYTFPITASCTLEDDEISVNVSYDSELLSHDLIIRLMKQFEYIIGQLATSPNTKLQDLQLVGPADMSQIQTWHAQDKVSPNETTIHQMFRKQAAATPDAPAVESWDGKLTYGELDELSDRLGQVLMERGVGPEVFVAFCFDKSIWAVVSILAIWKAGGVWAPLNSAHPKSRLHSLIQRLSAPLVLVAPHLKALFADSAAETVVVSPEMVRSLPAASPQLKQVHVESTGAAYIMFTSGSTGEPKGVVVEHRNAASGLPAQAAVQGKNSTSRYLQFASFTWDFCVGEMFANLLHGACICMPSEHDRLNNLAGAIKAMGINQASLTPTVAKLLHPSDTPLKTLSLGGEALTRELVNMWAEHTDLINVYGPTECTVWCAGRNGLKPDDSPANIGWGLNCSMWIADPINYNRLMPLGTVGEILVDGPVVARGYLNDPTTTAKVFLDRPQWAQGSGSGKIYATGDLGVYEPDGSIRVLGRRDMQVKLNGQRVDLGEIDYQLVRVLPMGTKVATELVRPQGRERPLLVVFVAIPDANAATVSTRLMHSLEARERLEELVAGIQKELSAVLPEFMVPQFYLPVNKIPASSNLKIDHKDLQSLCVRLTMEELSRLAVNPGRGEVHEPTTESALRLRDLWAEILGVNASHISAGDTFSGFGGDSMAAVRLVSLARSKGLSLTVADILQHQQLDEMSTHMSDLNASERAEIPPYALMEGEDVEAIKLALAQKCGLDVDTIEDLYPATPAQIGFLKVSAQRPGVTSLLTAFQIPDHVDIEKLKASWDYVVESHAILRTRVVQFTDGRWFQIVEKEETSPWREAKSLREYYAMEDAEPLGECTPLTRVGIISDNETGNKYFCTTACHSTYDAWAYALLWASLEKAYAEGRPTFDQVPYNRFIRYMQNMDRAASDAFWLEQFAGYKPPPLLGNPNGRTVEANAICDLEVHLPRSKIRTNISMPTAIYASWGLALCQLTGASDVTIQLTLSGRNAPVVDIERIMGPILTTVPLRIKVDPLKSARWFLLNLESQCRSMIAHEQCDLQRLRTLSPELQAAIDQSFGLTVNPYNHHKAGVGSGIGLIRPLRIPMAQSPNPFFLDCAITDYGVDAFALIDDRIVDRDLCRTFFAHFESNLRRFTTGNDETLIKDFRLDDKLLAEGAQVIHFAPIGSGLGYDPVTKSTIDVEIAFSKGGILEQGFEVHDARGTRGAIKSEHAQYLRK</sequence>
<dbReference type="PROSITE" id="PS50075">
    <property type="entry name" value="CARRIER"/>
    <property type="match status" value="5"/>
</dbReference>
<evidence type="ECO:0000259" key="5">
    <source>
        <dbReference type="PROSITE" id="PS50075"/>
    </source>
</evidence>
<organism evidence="6 7">
    <name type="scientific">Exophiala dermatitidis</name>
    <name type="common">Black yeast-like fungus</name>
    <name type="synonym">Wangiella dermatitidis</name>
    <dbReference type="NCBI Taxonomy" id="5970"/>
    <lineage>
        <taxon>Eukaryota</taxon>
        <taxon>Fungi</taxon>
        <taxon>Dikarya</taxon>
        <taxon>Ascomycota</taxon>
        <taxon>Pezizomycotina</taxon>
        <taxon>Eurotiomycetes</taxon>
        <taxon>Chaetothyriomycetidae</taxon>
        <taxon>Chaetothyriales</taxon>
        <taxon>Herpotrichiellaceae</taxon>
        <taxon>Exophiala</taxon>
    </lineage>
</organism>
<reference evidence="6" key="1">
    <citation type="submission" date="2023-01" db="EMBL/GenBank/DDBJ databases">
        <title>Exophiala dermititidis isolated from Cystic Fibrosis Patient.</title>
        <authorList>
            <person name="Kurbessoian T."/>
            <person name="Crocker A."/>
            <person name="Murante D."/>
            <person name="Hogan D.A."/>
            <person name="Stajich J.E."/>
        </authorList>
    </citation>
    <scope>NUCLEOTIDE SEQUENCE</scope>
    <source>
        <strain evidence="6">Ex8</strain>
    </source>
</reference>
<accession>A0AAN6IZZ1</accession>
<dbReference type="NCBIfam" id="TIGR01733">
    <property type="entry name" value="AA-adenyl-dom"/>
    <property type="match status" value="5"/>
</dbReference>
<dbReference type="InterPro" id="IPR042099">
    <property type="entry name" value="ANL_N_sf"/>
</dbReference>
<feature type="domain" description="Carrier" evidence="5">
    <location>
        <begin position="893"/>
        <end position="967"/>
    </location>
</feature>
<proteinExistence type="predicted"/>
<dbReference type="FunFam" id="3.40.50.12780:FF:000014">
    <property type="entry name" value="Nonribosomal peptide synthetase 1"/>
    <property type="match status" value="3"/>
</dbReference>
<dbReference type="SMART" id="SM00823">
    <property type="entry name" value="PKS_PP"/>
    <property type="match status" value="5"/>
</dbReference>
<evidence type="ECO:0000256" key="2">
    <source>
        <dbReference type="ARBA" id="ARBA00022553"/>
    </source>
</evidence>
<feature type="region of interest" description="Disordered" evidence="4">
    <location>
        <begin position="69"/>
        <end position="92"/>
    </location>
</feature>
<keyword evidence="2" id="KW-0597">Phosphoprotein</keyword>
<name>A0AAN6IZZ1_EXODE</name>
<dbReference type="SUPFAM" id="SSF47336">
    <property type="entry name" value="ACP-like"/>
    <property type="match status" value="5"/>
</dbReference>
<dbReference type="PROSITE" id="PS00455">
    <property type="entry name" value="AMP_BINDING"/>
    <property type="match status" value="4"/>
</dbReference>
<dbReference type="Gene3D" id="3.30.300.30">
    <property type="match status" value="5"/>
</dbReference>
<dbReference type="InterPro" id="IPR020806">
    <property type="entry name" value="PKS_PP-bd"/>
</dbReference>
<feature type="domain" description="Carrier" evidence="5">
    <location>
        <begin position="5222"/>
        <end position="5298"/>
    </location>
</feature>
<evidence type="ECO:0000256" key="3">
    <source>
        <dbReference type="ARBA" id="ARBA00022598"/>
    </source>
</evidence>
<evidence type="ECO:0000256" key="1">
    <source>
        <dbReference type="ARBA" id="ARBA00022450"/>
    </source>
</evidence>
<dbReference type="GO" id="GO:0016874">
    <property type="term" value="F:ligase activity"/>
    <property type="evidence" value="ECO:0007669"/>
    <property type="project" value="UniProtKB-KW"/>
</dbReference>
<dbReference type="InterPro" id="IPR001242">
    <property type="entry name" value="Condensation_dom"/>
</dbReference>
<dbReference type="GO" id="GO:0044550">
    <property type="term" value="P:secondary metabolite biosynthetic process"/>
    <property type="evidence" value="ECO:0007669"/>
    <property type="project" value="TreeGrafter"/>
</dbReference>
<dbReference type="PANTHER" id="PTHR45527">
    <property type="entry name" value="NONRIBOSOMAL PEPTIDE SYNTHETASE"/>
    <property type="match status" value="1"/>
</dbReference>
<protein>
    <submittedName>
        <fullName evidence="6">NRPS</fullName>
    </submittedName>
</protein>
<feature type="domain" description="Carrier" evidence="5">
    <location>
        <begin position="4142"/>
        <end position="4218"/>
    </location>
</feature>
<dbReference type="CDD" id="cd05918">
    <property type="entry name" value="A_NRPS_SidN3_like"/>
    <property type="match status" value="5"/>
</dbReference>
<dbReference type="Gene3D" id="3.40.50.12780">
    <property type="entry name" value="N-terminal domain of ligase-like"/>
    <property type="match status" value="5"/>
</dbReference>
<dbReference type="InterPro" id="IPR010071">
    <property type="entry name" value="AA_adenyl_dom"/>
</dbReference>
<keyword evidence="3" id="KW-0436">Ligase</keyword>
<dbReference type="FunFam" id="1.10.1200.10:FF:000005">
    <property type="entry name" value="Nonribosomal peptide synthetase 1"/>
    <property type="match status" value="3"/>
</dbReference>
<dbReference type="InterPro" id="IPR020845">
    <property type="entry name" value="AMP-binding_CS"/>
</dbReference>
<dbReference type="GO" id="GO:0005737">
    <property type="term" value="C:cytoplasm"/>
    <property type="evidence" value="ECO:0007669"/>
    <property type="project" value="TreeGrafter"/>
</dbReference>
<dbReference type="InterPro" id="IPR009081">
    <property type="entry name" value="PP-bd_ACP"/>
</dbReference>
<evidence type="ECO:0000313" key="7">
    <source>
        <dbReference type="Proteomes" id="UP001161757"/>
    </source>
</evidence>
<dbReference type="CDD" id="cd19545">
    <property type="entry name" value="FUM14_C_NRPS-like"/>
    <property type="match status" value="5"/>
</dbReference>
<dbReference type="Gene3D" id="3.30.559.10">
    <property type="entry name" value="Chloramphenicol acetyltransferase-like domain"/>
    <property type="match status" value="5"/>
</dbReference>